<dbReference type="Gene3D" id="3.30.1340.10">
    <property type="entry name" value="HPr-like"/>
    <property type="match status" value="1"/>
</dbReference>
<evidence type="ECO:0000313" key="7">
    <source>
        <dbReference type="Proteomes" id="UP000824193"/>
    </source>
</evidence>
<organism evidence="6 7">
    <name type="scientific">Candidatus Allofournierella pullicola</name>
    <dbReference type="NCBI Taxonomy" id="2838596"/>
    <lineage>
        <taxon>Bacteria</taxon>
        <taxon>Bacillati</taxon>
        <taxon>Bacillota</taxon>
        <taxon>Clostridia</taxon>
        <taxon>Eubacteriales</taxon>
        <taxon>Oscillospiraceae</taxon>
        <taxon>Allofournierella</taxon>
    </lineage>
</organism>
<name>A0A9D1V4U4_9FIRM</name>
<dbReference type="PRINTS" id="PR00107">
    <property type="entry name" value="PHOSPHOCPHPR"/>
</dbReference>
<gene>
    <name evidence="6" type="ORF">H9865_08375</name>
</gene>
<evidence type="ECO:0000256" key="3">
    <source>
        <dbReference type="ARBA" id="ARBA00022683"/>
    </source>
</evidence>
<reference evidence="6" key="2">
    <citation type="submission" date="2021-04" db="EMBL/GenBank/DDBJ databases">
        <authorList>
            <person name="Gilroy R."/>
        </authorList>
    </citation>
    <scope>NUCLEOTIDE SEQUENCE</scope>
    <source>
        <strain evidence="6">2239</strain>
    </source>
</reference>
<dbReference type="PANTHER" id="PTHR33705:SF2">
    <property type="entry name" value="PHOSPHOCARRIER PROTEIN NPR"/>
    <property type="match status" value="1"/>
</dbReference>
<dbReference type="PANTHER" id="PTHR33705">
    <property type="entry name" value="PHOSPHOCARRIER PROTEIN HPR"/>
    <property type="match status" value="1"/>
</dbReference>
<dbReference type="InterPro" id="IPR000032">
    <property type="entry name" value="HPr-like"/>
</dbReference>
<dbReference type="EMBL" id="DXFW01000024">
    <property type="protein sequence ID" value="HIX06097.1"/>
    <property type="molecule type" value="Genomic_DNA"/>
</dbReference>
<dbReference type="GO" id="GO:0005737">
    <property type="term" value="C:cytoplasm"/>
    <property type="evidence" value="ECO:0007669"/>
    <property type="project" value="UniProtKB-SubCell"/>
</dbReference>
<evidence type="ECO:0000256" key="4">
    <source>
        <dbReference type="SAM" id="MobiDB-lite"/>
    </source>
</evidence>
<evidence type="ECO:0000259" key="5">
    <source>
        <dbReference type="PROSITE" id="PS51350"/>
    </source>
</evidence>
<evidence type="ECO:0000256" key="2">
    <source>
        <dbReference type="ARBA" id="ARBA00022490"/>
    </source>
</evidence>
<comment type="caution">
    <text evidence="6">The sequence shown here is derived from an EMBL/GenBank/DDBJ whole genome shotgun (WGS) entry which is preliminary data.</text>
</comment>
<dbReference type="InterPro" id="IPR035895">
    <property type="entry name" value="HPr-like_sf"/>
</dbReference>
<protein>
    <submittedName>
        <fullName evidence="6">HPr family phosphocarrier protein</fullName>
    </submittedName>
</protein>
<dbReference type="InterPro" id="IPR050399">
    <property type="entry name" value="HPr"/>
</dbReference>
<dbReference type="NCBIfam" id="TIGR01003">
    <property type="entry name" value="PTS_HPr_family"/>
    <property type="match status" value="1"/>
</dbReference>
<dbReference type="AlphaFoldDB" id="A0A9D1V4U4"/>
<accession>A0A9D1V4U4</accession>
<reference evidence="6" key="1">
    <citation type="journal article" date="2021" name="PeerJ">
        <title>Extensive microbial diversity within the chicken gut microbiome revealed by metagenomics and culture.</title>
        <authorList>
            <person name="Gilroy R."/>
            <person name="Ravi A."/>
            <person name="Getino M."/>
            <person name="Pursley I."/>
            <person name="Horton D.L."/>
            <person name="Alikhan N.F."/>
            <person name="Baker D."/>
            <person name="Gharbi K."/>
            <person name="Hall N."/>
            <person name="Watson M."/>
            <person name="Adriaenssens E.M."/>
            <person name="Foster-Nyarko E."/>
            <person name="Jarju S."/>
            <person name="Secka A."/>
            <person name="Antonio M."/>
            <person name="Oren A."/>
            <person name="Chaudhuri R.R."/>
            <person name="La Ragione R."/>
            <person name="Hildebrand F."/>
            <person name="Pallen M.J."/>
        </authorList>
    </citation>
    <scope>NUCLEOTIDE SEQUENCE</scope>
    <source>
        <strain evidence="6">2239</strain>
    </source>
</reference>
<proteinExistence type="predicted"/>
<sequence>METFQYTITDEVGLHARPAGLLVKQAKQMGSVITLQAKGKSADAKKIIAVMALGVKRGETVTVSLEGPQEQEEKEELSRFFAENL</sequence>
<dbReference type="CDD" id="cd00367">
    <property type="entry name" value="PTS-HPr_like"/>
    <property type="match status" value="1"/>
</dbReference>
<evidence type="ECO:0000256" key="1">
    <source>
        <dbReference type="ARBA" id="ARBA00004496"/>
    </source>
</evidence>
<comment type="subcellular location">
    <subcellularLocation>
        <location evidence="1">Cytoplasm</location>
    </subcellularLocation>
</comment>
<dbReference type="SUPFAM" id="SSF55594">
    <property type="entry name" value="HPr-like"/>
    <property type="match status" value="1"/>
</dbReference>
<keyword evidence="2" id="KW-0963">Cytoplasm</keyword>
<feature type="region of interest" description="Disordered" evidence="4">
    <location>
        <begin position="66"/>
        <end position="85"/>
    </location>
</feature>
<keyword evidence="3" id="KW-0598">Phosphotransferase system</keyword>
<evidence type="ECO:0000313" key="6">
    <source>
        <dbReference type="EMBL" id="HIX06097.1"/>
    </source>
</evidence>
<dbReference type="GO" id="GO:0009401">
    <property type="term" value="P:phosphoenolpyruvate-dependent sugar phosphotransferase system"/>
    <property type="evidence" value="ECO:0007669"/>
    <property type="project" value="UniProtKB-KW"/>
</dbReference>
<dbReference type="PROSITE" id="PS51350">
    <property type="entry name" value="PTS_HPR_DOM"/>
    <property type="match status" value="1"/>
</dbReference>
<dbReference type="Pfam" id="PF00381">
    <property type="entry name" value="PTS-HPr"/>
    <property type="match status" value="1"/>
</dbReference>
<feature type="domain" description="HPr" evidence="5">
    <location>
        <begin position="1"/>
        <end position="85"/>
    </location>
</feature>
<dbReference type="Proteomes" id="UP000824193">
    <property type="component" value="Unassembled WGS sequence"/>
</dbReference>